<dbReference type="PANTHER" id="PTHR11439:SF522">
    <property type="entry name" value="REVERSE TRANSCRIPTASE TY1_COPIA-TYPE DOMAIN-CONTAINING PROTEIN"/>
    <property type="match status" value="1"/>
</dbReference>
<keyword evidence="3" id="KW-1185">Reference proteome</keyword>
<evidence type="ECO:0000259" key="1">
    <source>
        <dbReference type="Pfam" id="PF07727"/>
    </source>
</evidence>
<dbReference type="Proteomes" id="UP001151760">
    <property type="component" value="Unassembled WGS sequence"/>
</dbReference>
<name>A0ABQ5B609_9ASTR</name>
<proteinExistence type="predicted"/>
<accession>A0ABQ5B609</accession>
<reference evidence="2" key="1">
    <citation type="journal article" date="2022" name="Int. J. Mol. Sci.">
        <title>Draft Genome of Tanacetum Coccineum: Genomic Comparison of Closely Related Tanacetum-Family Plants.</title>
        <authorList>
            <person name="Yamashiro T."/>
            <person name="Shiraishi A."/>
            <person name="Nakayama K."/>
            <person name="Satake H."/>
        </authorList>
    </citation>
    <scope>NUCLEOTIDE SEQUENCE</scope>
</reference>
<sequence>MDKLKARLVVKGFNQKEGLDYKHAFSPVANLATGRVLIALATAKQWPLHQLDVNNAFLHGYVNEEIYMVPPEGYTKASPGQVYKLIVLVYVDDMLITGNSALEVLKLKQNLDEKFTIKDLGQAKYFLGIELFKTDTGMHLNQRKYILDLLSDAGLTAAKPSSFPLPTQLKLSFDKGTPLSDAGIYRKLVGRLLYLTMTRLDISYDVQHLSQFVSAPKDVHMQATIHLLKYLKGTISKGLFYPVQPHLQMTGFSDADWASCLMTRRSLTGYCIFLGHSLVSWKTKKQATVSRSSTEAEYRSMAATTCELLWLSFLLQDLHIPIKLPITLFCDNKSAQQIAVNPCFHDRTKHLDIDCHFTRDKIQEGFLQTAFIPTNLQLADVMIKALGEVQHTFLVDKLGLTEAPT</sequence>
<dbReference type="PANTHER" id="PTHR11439">
    <property type="entry name" value="GAG-POL-RELATED RETROTRANSPOSON"/>
    <property type="match status" value="1"/>
</dbReference>
<dbReference type="Pfam" id="PF07727">
    <property type="entry name" value="RVT_2"/>
    <property type="match status" value="1"/>
</dbReference>
<dbReference type="SUPFAM" id="SSF56672">
    <property type="entry name" value="DNA/RNA polymerases"/>
    <property type="match status" value="1"/>
</dbReference>
<organism evidence="2 3">
    <name type="scientific">Tanacetum coccineum</name>
    <dbReference type="NCBI Taxonomy" id="301880"/>
    <lineage>
        <taxon>Eukaryota</taxon>
        <taxon>Viridiplantae</taxon>
        <taxon>Streptophyta</taxon>
        <taxon>Embryophyta</taxon>
        <taxon>Tracheophyta</taxon>
        <taxon>Spermatophyta</taxon>
        <taxon>Magnoliopsida</taxon>
        <taxon>eudicotyledons</taxon>
        <taxon>Gunneridae</taxon>
        <taxon>Pentapetalae</taxon>
        <taxon>asterids</taxon>
        <taxon>campanulids</taxon>
        <taxon>Asterales</taxon>
        <taxon>Asteraceae</taxon>
        <taxon>Asteroideae</taxon>
        <taxon>Anthemideae</taxon>
        <taxon>Anthemidinae</taxon>
        <taxon>Tanacetum</taxon>
    </lineage>
</organism>
<protein>
    <submittedName>
        <fullName evidence="2">Retrovirus-related pol polyprotein from transposon TNT 1-94</fullName>
    </submittedName>
</protein>
<evidence type="ECO:0000313" key="2">
    <source>
        <dbReference type="EMBL" id="GJT09694.1"/>
    </source>
</evidence>
<dbReference type="CDD" id="cd09272">
    <property type="entry name" value="RNase_HI_RT_Ty1"/>
    <property type="match status" value="1"/>
</dbReference>
<evidence type="ECO:0000313" key="3">
    <source>
        <dbReference type="Proteomes" id="UP001151760"/>
    </source>
</evidence>
<dbReference type="EMBL" id="BQNB010012928">
    <property type="protein sequence ID" value="GJT09694.1"/>
    <property type="molecule type" value="Genomic_DNA"/>
</dbReference>
<comment type="caution">
    <text evidence="2">The sequence shown here is derived from an EMBL/GenBank/DDBJ whole genome shotgun (WGS) entry which is preliminary data.</text>
</comment>
<dbReference type="InterPro" id="IPR013103">
    <property type="entry name" value="RVT_2"/>
</dbReference>
<reference evidence="2" key="2">
    <citation type="submission" date="2022-01" db="EMBL/GenBank/DDBJ databases">
        <authorList>
            <person name="Yamashiro T."/>
            <person name="Shiraishi A."/>
            <person name="Satake H."/>
            <person name="Nakayama K."/>
        </authorList>
    </citation>
    <scope>NUCLEOTIDE SEQUENCE</scope>
</reference>
<feature type="domain" description="Reverse transcriptase Ty1/copia-type" evidence="1">
    <location>
        <begin position="3"/>
        <end position="85"/>
    </location>
</feature>
<dbReference type="InterPro" id="IPR043502">
    <property type="entry name" value="DNA/RNA_pol_sf"/>
</dbReference>
<gene>
    <name evidence="2" type="ORF">Tco_0856736</name>
</gene>